<comment type="caution">
    <text evidence="1">The sequence shown here is derived from an EMBL/GenBank/DDBJ whole genome shotgun (WGS) entry which is preliminary data.</text>
</comment>
<dbReference type="EMBL" id="LXQA010737681">
    <property type="protein sequence ID" value="MCI68508.1"/>
    <property type="molecule type" value="Genomic_DNA"/>
</dbReference>
<evidence type="ECO:0000313" key="2">
    <source>
        <dbReference type="Proteomes" id="UP000265520"/>
    </source>
</evidence>
<proteinExistence type="predicted"/>
<evidence type="ECO:0000313" key="1">
    <source>
        <dbReference type="EMBL" id="MCI68508.1"/>
    </source>
</evidence>
<protein>
    <submittedName>
        <fullName evidence="1">Uncharacterized protein</fullName>
    </submittedName>
</protein>
<dbReference type="AlphaFoldDB" id="A0A392U634"/>
<feature type="non-terminal residue" evidence="1">
    <location>
        <position position="1"/>
    </location>
</feature>
<keyword evidence="2" id="KW-1185">Reference proteome</keyword>
<accession>A0A392U634</accession>
<name>A0A392U634_9FABA</name>
<organism evidence="1 2">
    <name type="scientific">Trifolium medium</name>
    <dbReference type="NCBI Taxonomy" id="97028"/>
    <lineage>
        <taxon>Eukaryota</taxon>
        <taxon>Viridiplantae</taxon>
        <taxon>Streptophyta</taxon>
        <taxon>Embryophyta</taxon>
        <taxon>Tracheophyta</taxon>
        <taxon>Spermatophyta</taxon>
        <taxon>Magnoliopsida</taxon>
        <taxon>eudicotyledons</taxon>
        <taxon>Gunneridae</taxon>
        <taxon>Pentapetalae</taxon>
        <taxon>rosids</taxon>
        <taxon>fabids</taxon>
        <taxon>Fabales</taxon>
        <taxon>Fabaceae</taxon>
        <taxon>Papilionoideae</taxon>
        <taxon>50 kb inversion clade</taxon>
        <taxon>NPAAA clade</taxon>
        <taxon>Hologalegina</taxon>
        <taxon>IRL clade</taxon>
        <taxon>Trifolieae</taxon>
        <taxon>Trifolium</taxon>
    </lineage>
</organism>
<sequence>IGCSEVGFLEGISIDSGEDSTSGFTGFEVASPFSGLLIT</sequence>
<dbReference type="Proteomes" id="UP000265520">
    <property type="component" value="Unassembled WGS sequence"/>
</dbReference>
<reference evidence="1 2" key="1">
    <citation type="journal article" date="2018" name="Front. Plant Sci.">
        <title>Red Clover (Trifolium pratense) and Zigzag Clover (T. medium) - A Picture of Genomic Similarities and Differences.</title>
        <authorList>
            <person name="Dluhosova J."/>
            <person name="Istvanek J."/>
            <person name="Nedelnik J."/>
            <person name="Repkova J."/>
        </authorList>
    </citation>
    <scope>NUCLEOTIDE SEQUENCE [LARGE SCALE GENOMIC DNA]</scope>
    <source>
        <strain evidence="2">cv. 10/8</strain>
        <tissue evidence="1">Leaf</tissue>
    </source>
</reference>